<dbReference type="EMBL" id="BMMX01000006">
    <property type="protein sequence ID" value="GGK87359.1"/>
    <property type="molecule type" value="Genomic_DNA"/>
</dbReference>
<organism evidence="2 3">
    <name type="scientific">Mangrovihabitans endophyticus</name>
    <dbReference type="NCBI Taxonomy" id="1751298"/>
    <lineage>
        <taxon>Bacteria</taxon>
        <taxon>Bacillati</taxon>
        <taxon>Actinomycetota</taxon>
        <taxon>Actinomycetes</taxon>
        <taxon>Micromonosporales</taxon>
        <taxon>Micromonosporaceae</taxon>
        <taxon>Mangrovihabitans</taxon>
    </lineage>
</organism>
<protein>
    <submittedName>
        <fullName evidence="2">Molybdenum cofactor biosysynthesis protein</fullName>
    </submittedName>
</protein>
<dbReference type="Pfam" id="PF03476">
    <property type="entry name" value="MOSC_N"/>
    <property type="match status" value="1"/>
</dbReference>
<feature type="domain" description="MOSC" evidence="1">
    <location>
        <begin position="120"/>
        <end position="270"/>
    </location>
</feature>
<dbReference type="SUPFAM" id="SSF50800">
    <property type="entry name" value="PK beta-barrel domain-like"/>
    <property type="match status" value="1"/>
</dbReference>
<proteinExistence type="predicted"/>
<reference evidence="2" key="1">
    <citation type="journal article" date="2014" name="Int. J. Syst. Evol. Microbiol.">
        <title>Complete genome sequence of Corynebacterium casei LMG S-19264T (=DSM 44701T), isolated from a smear-ripened cheese.</title>
        <authorList>
            <consortium name="US DOE Joint Genome Institute (JGI-PGF)"/>
            <person name="Walter F."/>
            <person name="Albersmeier A."/>
            <person name="Kalinowski J."/>
            <person name="Ruckert C."/>
        </authorList>
    </citation>
    <scope>NUCLEOTIDE SEQUENCE</scope>
    <source>
        <strain evidence="2">CGMCC 4.7299</strain>
    </source>
</reference>
<dbReference type="SUPFAM" id="SSF141673">
    <property type="entry name" value="MOSC N-terminal domain-like"/>
    <property type="match status" value="1"/>
</dbReference>
<dbReference type="PROSITE" id="PS51340">
    <property type="entry name" value="MOSC"/>
    <property type="match status" value="1"/>
</dbReference>
<dbReference type="InterPro" id="IPR005302">
    <property type="entry name" value="MoCF_Sase_C"/>
</dbReference>
<dbReference type="AlphaFoldDB" id="A0A8J3BXC5"/>
<dbReference type="GO" id="GO:0030151">
    <property type="term" value="F:molybdenum ion binding"/>
    <property type="evidence" value="ECO:0007669"/>
    <property type="project" value="InterPro"/>
</dbReference>
<sequence>MKHMRITSLHTYPVKGCRRLDHDEARVEPWGLAGDRRWMIIDAHGVGITQRECAGLALLRALPVADGLILRAPGLPEVQVPEPGEGPKEFVRVFRRKAAVPARLADDAGRWCTDLVGRPARLAWLADPAARPIESGARDDDRVTLADGYPLLLTTEASLAALSDWLLEAGADPMPMTRFRPNIVLAGASPWAEDAWVGGRLRIGAAEFRVARACARCVVTTIDQETAAAGQQPLRMLGQRRNRDGGLMFGVSLIPDGADVIRIGDRAAVAD</sequence>
<evidence type="ECO:0000313" key="2">
    <source>
        <dbReference type="EMBL" id="GGK87359.1"/>
    </source>
</evidence>
<dbReference type="GO" id="GO:0003824">
    <property type="term" value="F:catalytic activity"/>
    <property type="evidence" value="ECO:0007669"/>
    <property type="project" value="InterPro"/>
</dbReference>
<evidence type="ECO:0000259" key="1">
    <source>
        <dbReference type="PROSITE" id="PS51340"/>
    </source>
</evidence>
<dbReference type="InterPro" id="IPR005303">
    <property type="entry name" value="MOCOS_middle"/>
</dbReference>
<keyword evidence="3" id="KW-1185">Reference proteome</keyword>
<dbReference type="PANTHER" id="PTHR14237">
    <property type="entry name" value="MOLYBDOPTERIN COFACTOR SULFURASE MOSC"/>
    <property type="match status" value="1"/>
</dbReference>
<dbReference type="Pfam" id="PF03473">
    <property type="entry name" value="MOSC"/>
    <property type="match status" value="1"/>
</dbReference>
<dbReference type="PANTHER" id="PTHR14237:SF19">
    <property type="entry name" value="MITOCHONDRIAL AMIDOXIME REDUCING COMPONENT 1"/>
    <property type="match status" value="1"/>
</dbReference>
<gene>
    <name evidence="2" type="ORF">GCM10012284_21770</name>
</gene>
<reference evidence="2" key="2">
    <citation type="submission" date="2020-09" db="EMBL/GenBank/DDBJ databases">
        <authorList>
            <person name="Sun Q."/>
            <person name="Zhou Y."/>
        </authorList>
    </citation>
    <scope>NUCLEOTIDE SEQUENCE</scope>
    <source>
        <strain evidence="2">CGMCC 4.7299</strain>
    </source>
</reference>
<dbReference type="Proteomes" id="UP000656042">
    <property type="component" value="Unassembled WGS sequence"/>
</dbReference>
<comment type="caution">
    <text evidence="2">The sequence shown here is derived from an EMBL/GenBank/DDBJ whole genome shotgun (WGS) entry which is preliminary data.</text>
</comment>
<dbReference type="InterPro" id="IPR011037">
    <property type="entry name" value="Pyrv_Knase-like_insert_dom_sf"/>
</dbReference>
<name>A0A8J3BXC5_9ACTN</name>
<dbReference type="GO" id="GO:0030170">
    <property type="term" value="F:pyridoxal phosphate binding"/>
    <property type="evidence" value="ECO:0007669"/>
    <property type="project" value="InterPro"/>
</dbReference>
<accession>A0A8J3BXC5</accession>
<evidence type="ECO:0000313" key="3">
    <source>
        <dbReference type="Proteomes" id="UP000656042"/>
    </source>
</evidence>